<comment type="subcellular location">
    <subcellularLocation>
        <location evidence="1">Host cytoplasm</location>
    </subcellularLocation>
    <subcellularLocation>
        <location evidence="2">Virion</location>
    </subcellularLocation>
</comment>
<reference evidence="8" key="2">
    <citation type="journal article" date="2019" name="Arch. Virol.">
        <title>Molecular characterization of bovine noroviruses and neboviruses in Turkey: detection of recombinant strains.</title>
        <authorList>
            <person name="Karayel-Hacioglu I."/>
            <person name="Alkan F."/>
        </authorList>
    </citation>
    <scope>NUCLEOTIDE SEQUENCE</scope>
    <source>
        <strain evidence="8">GIII/TR/2008/GIII.P2_GIII.2/Aksaray/K063</strain>
    </source>
</reference>
<dbReference type="GO" id="GO:0044423">
    <property type="term" value="C:virion component"/>
    <property type="evidence" value="ECO:0007669"/>
    <property type="project" value="UniProtKB-KW"/>
</dbReference>
<dbReference type="Pfam" id="PF08435">
    <property type="entry name" value="Calici_coat_C"/>
    <property type="match status" value="1"/>
</dbReference>
<dbReference type="InterPro" id="IPR013643">
    <property type="entry name" value="Calicivirus_coat_C"/>
</dbReference>
<evidence type="ECO:0000256" key="4">
    <source>
        <dbReference type="ARBA" id="ARBA00023200"/>
    </source>
</evidence>
<evidence type="ECO:0000256" key="3">
    <source>
        <dbReference type="ARBA" id="ARBA00022844"/>
    </source>
</evidence>
<dbReference type="InterPro" id="IPR029053">
    <property type="entry name" value="Viral_coat"/>
</dbReference>
<evidence type="ECO:0000313" key="8">
    <source>
        <dbReference type="EMBL" id="ARR28729.1"/>
    </source>
</evidence>
<dbReference type="Gene3D" id="2.60.120.20">
    <property type="match status" value="1"/>
</dbReference>
<evidence type="ECO:0000256" key="1">
    <source>
        <dbReference type="ARBA" id="ARBA00004192"/>
    </source>
</evidence>
<evidence type="ECO:0000256" key="2">
    <source>
        <dbReference type="ARBA" id="ARBA00004328"/>
    </source>
</evidence>
<feature type="domain" description="Calicivirus coat protein C-terminal" evidence="7">
    <location>
        <begin position="297"/>
        <end position="515"/>
    </location>
</feature>
<sequence>MKMTDKDATDTAPALGQVLPPEVEASVPVEPTAGAPVAAPTAGQVNPIDPWIFANFVQAPQGEFTISPNNNPGEILFELELGPDLNPYLAHLRRMYNGWTGSMRVRVLLAGNAFSAGKVVVFCVPPGFDASYLTPSQATQFPHVLIDVRAPEPVEMPLEDVRNILFHQGPDSRMRLMGMLYTPLRANSGADPFVVTGRVLTCPSPNFSFFFLVPPTVEERETPFTLPNLPVNNLSHSRAMEPIAQMMSSRAFPASVQFQNGRCTLSGDLLGTTPSSPADLGAFVGLIAEPGSHTVELSQPNQEDFHAGSAPAPFGFPDFSDCSLTFVVASATTVGERTVNARSPQNFTPALGHITFDEEAPADLFRAHLRNLWDPTEHSFWRIPDYRADVLGSEFAPSISAPGVGETLLFFMCNVPRLNGANPNPCPCLLPQEWITHFVSERAALQSDVALLNYVNPNTGRVLFEAKLYANGFLTVNLGASDQATLPVDGIFKFVSWVSFYYQLRPVGNASVGRRLPRLDGF</sequence>
<dbReference type="Pfam" id="PF00915">
    <property type="entry name" value="Calici_coat"/>
    <property type="match status" value="1"/>
</dbReference>
<dbReference type="Gene3D" id="2.40.510.10">
    <property type="entry name" value="Positive stranded ssRNA viruses"/>
    <property type="match status" value="2"/>
</dbReference>
<evidence type="ECO:0000256" key="5">
    <source>
        <dbReference type="SAM" id="MobiDB-lite"/>
    </source>
</evidence>
<organism evidence="8">
    <name type="scientific">Norovirus GIII</name>
    <dbReference type="NCBI Taxonomy" id="340017"/>
    <lineage>
        <taxon>Viruses</taxon>
        <taxon>Riboviria</taxon>
        <taxon>Orthornavirae</taxon>
        <taxon>Pisuviricota</taxon>
        <taxon>Pisoniviricetes</taxon>
        <taxon>Picornavirales</taxon>
        <taxon>Caliciviridae</taxon>
        <taxon>Norovirus</taxon>
        <taxon>Norovirus norwalkense</taxon>
        <taxon>Norwalk virus</taxon>
    </lineage>
</organism>
<keyword evidence="3" id="KW-0946">Virion</keyword>
<dbReference type="InterPro" id="IPR004005">
    <property type="entry name" value="Calicivirus_coat"/>
</dbReference>
<evidence type="ECO:0000259" key="6">
    <source>
        <dbReference type="Pfam" id="PF00915"/>
    </source>
</evidence>
<evidence type="ECO:0000259" key="7">
    <source>
        <dbReference type="Pfam" id="PF08435"/>
    </source>
</evidence>
<dbReference type="EMBL" id="KX189067">
    <property type="protein sequence ID" value="ARR28729.1"/>
    <property type="molecule type" value="Genomic_RNA"/>
</dbReference>
<protein>
    <submittedName>
        <fullName evidence="8">Viral protein 1</fullName>
    </submittedName>
</protein>
<feature type="region of interest" description="Disordered" evidence="5">
    <location>
        <begin position="1"/>
        <end position="22"/>
    </location>
</feature>
<name>A0A1X9T4T9_NORV</name>
<reference evidence="8" key="1">
    <citation type="submission" date="2016-05" db="EMBL/GenBank/DDBJ databases">
        <authorList>
            <person name="Karayel I."/>
            <person name="Alkan F."/>
        </authorList>
    </citation>
    <scope>NUCLEOTIDE SEQUENCE</scope>
    <source>
        <strain evidence="8">GIII/TR/2008/GIII.P2_GIII.2/Aksaray/K063</strain>
    </source>
</reference>
<dbReference type="Gene3D" id="2.40.30.120">
    <property type="entry name" value="Positive stranded ssRNA viruses"/>
    <property type="match status" value="1"/>
</dbReference>
<accession>A0A1X9T4T9</accession>
<feature type="domain" description="Calicivirus coat protein" evidence="6">
    <location>
        <begin position="14"/>
        <end position="274"/>
    </location>
</feature>
<dbReference type="SUPFAM" id="SSF88633">
    <property type="entry name" value="Positive stranded ssRNA viruses"/>
    <property type="match status" value="1"/>
</dbReference>
<dbReference type="GO" id="GO:0030430">
    <property type="term" value="C:host cell cytoplasm"/>
    <property type="evidence" value="ECO:0007669"/>
    <property type="project" value="UniProtKB-SubCell"/>
</dbReference>
<proteinExistence type="predicted"/>
<keyword evidence="4" id="KW-1035">Host cytoplasm</keyword>